<dbReference type="InterPro" id="IPR002625">
    <property type="entry name" value="Smr_dom"/>
</dbReference>
<keyword evidence="2" id="KW-1133">Transmembrane helix</keyword>
<keyword evidence="5" id="KW-1185">Reference proteome</keyword>
<dbReference type="InterPro" id="IPR053020">
    <property type="entry name" value="Smr_domain_protein"/>
</dbReference>
<evidence type="ECO:0000313" key="4">
    <source>
        <dbReference type="EMBL" id="KAF5830322.1"/>
    </source>
</evidence>
<evidence type="ECO:0000259" key="3">
    <source>
        <dbReference type="PROSITE" id="PS50828"/>
    </source>
</evidence>
<dbReference type="SUPFAM" id="SSF160443">
    <property type="entry name" value="SMR domain-like"/>
    <property type="match status" value="1"/>
</dbReference>
<keyword evidence="2" id="KW-0472">Membrane</keyword>
<name>A0ABQ7G6U9_DUNSA</name>
<dbReference type="SMART" id="SM00463">
    <property type="entry name" value="SMR"/>
    <property type="match status" value="1"/>
</dbReference>
<evidence type="ECO:0000256" key="1">
    <source>
        <dbReference type="SAM" id="MobiDB-lite"/>
    </source>
</evidence>
<organism evidence="4 5">
    <name type="scientific">Dunaliella salina</name>
    <name type="common">Green alga</name>
    <name type="synonym">Protococcus salinus</name>
    <dbReference type="NCBI Taxonomy" id="3046"/>
    <lineage>
        <taxon>Eukaryota</taxon>
        <taxon>Viridiplantae</taxon>
        <taxon>Chlorophyta</taxon>
        <taxon>core chlorophytes</taxon>
        <taxon>Chlorophyceae</taxon>
        <taxon>CS clade</taxon>
        <taxon>Chlamydomonadales</taxon>
        <taxon>Dunaliellaceae</taxon>
        <taxon>Dunaliella</taxon>
    </lineage>
</organism>
<sequence length="166" mass="18554">MVGTLRGQHELAKKKSEEGKKLDSQAKKHARKAADATFAQNNTGRPANEVDLHGLYVDEALERVEKAISNARWSQLLRCPVAKDITFIVGKGLHSQDGVAKIRPAVLKLVNRYYLRVTEDTPNAGCIHVEFLNLSEFNLHRWARMLVSWAPTMVAGVGVLLMILRK</sequence>
<feature type="domain" description="Smr" evidence="3">
    <location>
        <begin position="50"/>
        <end position="132"/>
    </location>
</feature>
<dbReference type="InterPro" id="IPR036063">
    <property type="entry name" value="Smr_dom_sf"/>
</dbReference>
<proteinExistence type="predicted"/>
<evidence type="ECO:0000313" key="5">
    <source>
        <dbReference type="Proteomes" id="UP000815325"/>
    </source>
</evidence>
<feature type="compositionally biased region" description="Basic and acidic residues" evidence="1">
    <location>
        <begin position="7"/>
        <end position="26"/>
    </location>
</feature>
<dbReference type="Proteomes" id="UP000815325">
    <property type="component" value="Unassembled WGS sequence"/>
</dbReference>
<dbReference type="PROSITE" id="PS50828">
    <property type="entry name" value="SMR"/>
    <property type="match status" value="1"/>
</dbReference>
<dbReference type="PANTHER" id="PTHR47417:SF1">
    <property type="entry name" value="SMR DOMAIN-CONTAINING PROTEIN YPL199C"/>
    <property type="match status" value="1"/>
</dbReference>
<feature type="region of interest" description="Disordered" evidence="1">
    <location>
        <begin position="1"/>
        <end position="45"/>
    </location>
</feature>
<feature type="transmembrane region" description="Helical" evidence="2">
    <location>
        <begin position="142"/>
        <end position="164"/>
    </location>
</feature>
<reference evidence="4" key="1">
    <citation type="submission" date="2017-08" db="EMBL/GenBank/DDBJ databases">
        <authorList>
            <person name="Polle J.E."/>
            <person name="Barry K."/>
            <person name="Cushman J."/>
            <person name="Schmutz J."/>
            <person name="Tran D."/>
            <person name="Hathwaick L.T."/>
            <person name="Yim W.C."/>
            <person name="Jenkins J."/>
            <person name="Mckie-Krisberg Z.M."/>
            <person name="Prochnik S."/>
            <person name="Lindquist E."/>
            <person name="Dockter R.B."/>
            <person name="Adam C."/>
            <person name="Molina H."/>
            <person name="Bunkerborg J."/>
            <person name="Jin E."/>
            <person name="Buchheim M."/>
            <person name="Magnuson J."/>
        </authorList>
    </citation>
    <scope>NUCLEOTIDE SEQUENCE</scope>
    <source>
        <strain evidence="4">CCAP 19/18</strain>
    </source>
</reference>
<dbReference type="EMBL" id="MU070056">
    <property type="protein sequence ID" value="KAF5830322.1"/>
    <property type="molecule type" value="Genomic_DNA"/>
</dbReference>
<dbReference type="Gene3D" id="3.30.1370.110">
    <property type="match status" value="1"/>
</dbReference>
<comment type="caution">
    <text evidence="4">The sequence shown here is derived from an EMBL/GenBank/DDBJ whole genome shotgun (WGS) entry which is preliminary data.</text>
</comment>
<accession>A0ABQ7G6U9</accession>
<keyword evidence="2" id="KW-0812">Transmembrane</keyword>
<protein>
    <recommendedName>
        <fullName evidence="3">Smr domain-containing protein</fullName>
    </recommendedName>
</protein>
<evidence type="ECO:0000256" key="2">
    <source>
        <dbReference type="SAM" id="Phobius"/>
    </source>
</evidence>
<dbReference type="PANTHER" id="PTHR47417">
    <property type="entry name" value="SMR DOMAIN-CONTAINING PROTEIN YPL199C"/>
    <property type="match status" value="1"/>
</dbReference>
<gene>
    <name evidence="4" type="ORF">DUNSADRAFT_14753</name>
</gene>